<proteinExistence type="predicted"/>
<dbReference type="Gene3D" id="1.10.1660.10">
    <property type="match status" value="1"/>
</dbReference>
<keyword evidence="4" id="KW-1185">Reference proteome</keyword>
<comment type="caution">
    <text evidence="3">The sequence shown here is derived from an EMBL/GenBank/DDBJ whole genome shotgun (WGS) entry which is preliminary data.</text>
</comment>
<dbReference type="Pfam" id="PF13411">
    <property type="entry name" value="MerR_1"/>
    <property type="match status" value="1"/>
</dbReference>
<dbReference type="CDD" id="cd01106">
    <property type="entry name" value="HTH_TipAL-Mta"/>
    <property type="match status" value="1"/>
</dbReference>
<dbReference type="GO" id="GO:0003700">
    <property type="term" value="F:DNA-binding transcription factor activity"/>
    <property type="evidence" value="ECO:0007669"/>
    <property type="project" value="InterPro"/>
</dbReference>
<evidence type="ECO:0000313" key="4">
    <source>
        <dbReference type="Proteomes" id="UP000054725"/>
    </source>
</evidence>
<dbReference type="OrthoDB" id="9808480at2"/>
<reference evidence="3 4" key="1">
    <citation type="submission" date="2015-11" db="EMBL/GenBank/DDBJ databases">
        <title>Genomic analysis of 38 Legionella species identifies large and diverse effector repertoires.</title>
        <authorList>
            <person name="Burstein D."/>
            <person name="Amaro F."/>
            <person name="Zusman T."/>
            <person name="Lifshitz Z."/>
            <person name="Cohen O."/>
            <person name="Gilbert J.A."/>
            <person name="Pupko T."/>
            <person name="Shuman H.A."/>
            <person name="Segal G."/>
        </authorList>
    </citation>
    <scope>NUCLEOTIDE SEQUENCE [LARGE SCALE GENOMIC DNA]</scope>
    <source>
        <strain evidence="3 4">ATCC 49506</strain>
    </source>
</reference>
<dbReference type="RefSeq" id="WP_058504683.1">
    <property type="nucleotide sequence ID" value="NZ_CAAAIF010000006.1"/>
</dbReference>
<evidence type="ECO:0000259" key="2">
    <source>
        <dbReference type="PROSITE" id="PS50937"/>
    </source>
</evidence>
<dbReference type="Proteomes" id="UP000054725">
    <property type="component" value="Unassembled WGS sequence"/>
</dbReference>
<dbReference type="AlphaFoldDB" id="A0A0W0WWP3"/>
<accession>A0A0W0WWP3</accession>
<dbReference type="InterPro" id="IPR009061">
    <property type="entry name" value="DNA-bd_dom_put_sf"/>
</dbReference>
<dbReference type="STRING" id="45070.Lnau_1698"/>
<protein>
    <submittedName>
        <fullName evidence="3">MerR family transcriptional regulator</fullName>
    </submittedName>
</protein>
<organism evidence="3 4">
    <name type="scientific">Legionella nautarum</name>
    <dbReference type="NCBI Taxonomy" id="45070"/>
    <lineage>
        <taxon>Bacteria</taxon>
        <taxon>Pseudomonadati</taxon>
        <taxon>Pseudomonadota</taxon>
        <taxon>Gammaproteobacteria</taxon>
        <taxon>Legionellales</taxon>
        <taxon>Legionellaceae</taxon>
        <taxon>Legionella</taxon>
    </lineage>
</organism>
<keyword evidence="1" id="KW-0238">DNA-binding</keyword>
<dbReference type="SMART" id="SM00422">
    <property type="entry name" value="HTH_MERR"/>
    <property type="match status" value="1"/>
</dbReference>
<dbReference type="PROSITE" id="PS50937">
    <property type="entry name" value="HTH_MERR_2"/>
    <property type="match status" value="1"/>
</dbReference>
<dbReference type="PANTHER" id="PTHR30204">
    <property type="entry name" value="REDOX-CYCLING DRUG-SENSING TRANSCRIPTIONAL ACTIVATOR SOXR"/>
    <property type="match status" value="1"/>
</dbReference>
<dbReference type="SUPFAM" id="SSF46955">
    <property type="entry name" value="Putative DNA-binding domain"/>
    <property type="match status" value="1"/>
</dbReference>
<dbReference type="PATRIC" id="fig|45070.6.peg.1777"/>
<feature type="domain" description="HTH merR-type" evidence="2">
    <location>
        <begin position="1"/>
        <end position="72"/>
    </location>
</feature>
<gene>
    <name evidence="3" type="ORF">Lnau_1698</name>
</gene>
<dbReference type="InterPro" id="IPR000551">
    <property type="entry name" value="MerR-type_HTH_dom"/>
</dbReference>
<evidence type="ECO:0000256" key="1">
    <source>
        <dbReference type="ARBA" id="ARBA00023125"/>
    </source>
</evidence>
<dbReference type="InterPro" id="IPR047057">
    <property type="entry name" value="MerR_fam"/>
</dbReference>
<dbReference type="GO" id="GO:0003677">
    <property type="term" value="F:DNA binding"/>
    <property type="evidence" value="ECO:0007669"/>
    <property type="project" value="UniProtKB-KW"/>
</dbReference>
<dbReference type="EMBL" id="LNYO01000013">
    <property type="protein sequence ID" value="KTD36714.1"/>
    <property type="molecule type" value="Genomic_DNA"/>
</dbReference>
<dbReference type="PANTHER" id="PTHR30204:SF96">
    <property type="entry name" value="CHROMOSOME-ANCHORING PROTEIN RACA"/>
    <property type="match status" value="1"/>
</dbReference>
<evidence type="ECO:0000313" key="3">
    <source>
        <dbReference type="EMBL" id="KTD36714.1"/>
    </source>
</evidence>
<name>A0A0W0WWP3_9GAMM</name>
<sequence>MTQWFVKDLSQLTAVSVQTLHHYDRIGLLKPSLRQLNGYRVYSERDLLRLQQIIALKFFGFELSQIKTFLTEESSAFEHFNSQAQVLEQKAAALLEGAKTLRSIISSVDNNQSIPWETIIQLIEVYRMTEHLEQGWVREIFTPDELKQYVEFENEMKANKTPEQKALFEQQWHQLLDELKRNLNQDPNSFNSIQLGKKYMEWVNGIYGKKYAHLRTKKWEKGFGEGKGLDEIGLTPELIAWLEKALDAYWKDRLYSILEQVGKKPASILLTLWNKALDDMYGEETVRKKAVYELILKDDKVSPEAKAWVKTLLNSYS</sequence>